<accession>A0AC11DNW9</accession>
<evidence type="ECO:0000313" key="1">
    <source>
        <dbReference type="Ensembl" id="ENSOARP00020047311.1"/>
    </source>
</evidence>
<dbReference type="Ensembl" id="ENSOART00020071353.1">
    <property type="protein sequence ID" value="ENSOARP00020047311.1"/>
    <property type="gene ID" value="ENSOARG00020028493.1"/>
</dbReference>
<sequence>MSVGRFPTKRRQRCVYVFSPGLRKLLMSMVKPPSSAGRSSPAGAAGTGGSPGSASARAAGSPSPAADSRARRRAGFFSMRTCFRFPLSIISARASRAGRKLEMHVGVDPGNRGREELASKHLQPAARTHAQDGAAIAAVGERDATQAPPLRGRAEADAPAHSCANVALEACACVPMCALPCSQPSQDAERCGFSVQDNSGRRCCSSVSKRNDSGKHPHSP</sequence>
<name>A0AC11DNW9_SHEEP</name>
<protein>
    <submittedName>
        <fullName evidence="1">Uncharacterized protein</fullName>
    </submittedName>
</protein>
<reference evidence="1" key="3">
    <citation type="submission" date="2025-09" db="UniProtKB">
        <authorList>
            <consortium name="Ensembl"/>
        </authorList>
    </citation>
    <scope>IDENTIFICATION</scope>
</reference>
<reference evidence="1" key="1">
    <citation type="submission" date="2020-11" db="EMBL/GenBank/DDBJ databases">
        <authorList>
            <person name="Davenport K.M."/>
            <person name="Bickhart D.M."/>
            <person name="Smith T.P.L."/>
            <person name="Murdoch B.M."/>
            <person name="Rosen B.D."/>
        </authorList>
    </citation>
    <scope>NUCLEOTIDE SEQUENCE [LARGE SCALE GENOMIC DNA]</scope>
    <source>
        <strain evidence="1">OAR_USU_Benz2616</strain>
    </source>
</reference>
<organism evidence="1">
    <name type="scientific">Ovis aries</name>
    <name type="common">Sheep</name>
    <dbReference type="NCBI Taxonomy" id="9940"/>
    <lineage>
        <taxon>Eukaryota</taxon>
        <taxon>Metazoa</taxon>
        <taxon>Chordata</taxon>
        <taxon>Craniata</taxon>
        <taxon>Vertebrata</taxon>
        <taxon>Euteleostomi</taxon>
        <taxon>Mammalia</taxon>
        <taxon>Eutheria</taxon>
        <taxon>Laurasiatheria</taxon>
        <taxon>Artiodactyla</taxon>
        <taxon>Ruminantia</taxon>
        <taxon>Pecora</taxon>
        <taxon>Bovidae</taxon>
        <taxon>Caprinae</taxon>
        <taxon>Ovis</taxon>
    </lineage>
</organism>
<reference evidence="1" key="2">
    <citation type="submission" date="2025-08" db="UniProtKB">
        <authorList>
            <consortium name="Ensembl"/>
        </authorList>
    </citation>
    <scope>IDENTIFICATION</scope>
</reference>
<proteinExistence type="predicted"/>